<evidence type="ECO:0000313" key="3">
    <source>
        <dbReference type="Proteomes" id="UP000324162"/>
    </source>
</evidence>
<organism evidence="2 3">
    <name type="scientific">Pseudoalteromonas fuliginea</name>
    <dbReference type="NCBI Taxonomy" id="1872678"/>
    <lineage>
        <taxon>Bacteria</taxon>
        <taxon>Pseudomonadati</taxon>
        <taxon>Pseudomonadota</taxon>
        <taxon>Gammaproteobacteria</taxon>
        <taxon>Alteromonadales</taxon>
        <taxon>Pseudoalteromonadaceae</taxon>
        <taxon>Pseudoalteromonas</taxon>
    </lineage>
</organism>
<name>A0AB73BFX8_9GAMM</name>
<comment type="caution">
    <text evidence="2">The sequence shown here is derived from an EMBL/GenBank/DDBJ whole genome shotgun (WGS) entry which is preliminary data.</text>
</comment>
<evidence type="ECO:0000313" key="2">
    <source>
        <dbReference type="EMBL" id="KAA1159530.1"/>
    </source>
</evidence>
<feature type="chain" id="PRO_5044499748" description="Lipoprotein" evidence="1">
    <location>
        <begin position="24"/>
        <end position="245"/>
    </location>
</feature>
<evidence type="ECO:0000256" key="1">
    <source>
        <dbReference type="SAM" id="SignalP"/>
    </source>
</evidence>
<evidence type="ECO:0008006" key="4">
    <source>
        <dbReference type="Google" id="ProtNLM"/>
    </source>
</evidence>
<sequence>MFKKSFSLVGIILMLCACTSETASDLIKTKGIWAGFELVSDGSRTRINAELNAGDMNGSNIVLSDSDTLQVIVRGTAVELSKDTDFLDVDYQAYINITDDNEPFDILFNRDDEISTRSTVELPHNFIILTPSSEQNFSITNTITVQLDGIDTNSASTIELSSHCTTNNNSTLIQSTSSSITSSSYSFNLNNLIMFNDTQIDKSKACNLTILVERVRSGAISGEFASQSYIQAKQQRTINNMTLTF</sequence>
<protein>
    <recommendedName>
        <fullName evidence="4">Lipoprotein</fullName>
    </recommendedName>
</protein>
<gene>
    <name evidence="2" type="ORF">EU508_13335</name>
</gene>
<dbReference type="PROSITE" id="PS51257">
    <property type="entry name" value="PROKAR_LIPOPROTEIN"/>
    <property type="match status" value="1"/>
</dbReference>
<proteinExistence type="predicted"/>
<dbReference type="AlphaFoldDB" id="A0AB73BFX8"/>
<accession>A0AB73BFX8</accession>
<dbReference type="RefSeq" id="WP_149614604.1">
    <property type="nucleotide sequence ID" value="NZ_SEUK01000051.1"/>
</dbReference>
<feature type="signal peptide" evidence="1">
    <location>
        <begin position="1"/>
        <end position="23"/>
    </location>
</feature>
<keyword evidence="1" id="KW-0732">Signal</keyword>
<dbReference type="Proteomes" id="UP000324162">
    <property type="component" value="Unassembled WGS sequence"/>
</dbReference>
<dbReference type="EMBL" id="SEUK01000051">
    <property type="protein sequence ID" value="KAA1159530.1"/>
    <property type="molecule type" value="Genomic_DNA"/>
</dbReference>
<reference evidence="2 3" key="1">
    <citation type="submission" date="2019-01" db="EMBL/GenBank/DDBJ databases">
        <title>Genome sequences of marine Pseudoalteromonas species.</title>
        <authorList>
            <person name="Boraston A.B."/>
            <person name="Hehemann J.-H."/>
            <person name="Vickers C.J."/>
            <person name="Salama-Alber O."/>
            <person name="Abe K."/>
            <person name="Hettle A.J."/>
        </authorList>
    </citation>
    <scope>NUCLEOTIDE SEQUENCE [LARGE SCALE GENOMIC DNA]</scope>
    <source>
        <strain evidence="2 3">PS42</strain>
    </source>
</reference>